<protein>
    <recommendedName>
        <fullName evidence="4">Secreted protein</fullName>
    </recommendedName>
</protein>
<evidence type="ECO:0000313" key="3">
    <source>
        <dbReference type="Proteomes" id="UP000007519"/>
    </source>
</evidence>
<sequence length="152" mass="17057">MKQFLPLSLLLSLVFMGQQLFAQDVSGMHFQSFRPSMACEILNLELPAGAKISVKYAQGTRLRVDQVITLGDGGSLRVLEFLIKKGRYELVGEEQTQEQVFLVKMAKEPSDLVLAKKSCSEKYSYQITLPPHIKYVQYNGAQLDLELSAAKQ</sequence>
<dbReference type="OrthoDB" id="9831577at2"/>
<evidence type="ECO:0008006" key="4">
    <source>
        <dbReference type="Google" id="ProtNLM"/>
    </source>
</evidence>
<keyword evidence="1" id="KW-0732">Signal</keyword>
<reference evidence="2 3" key="1">
    <citation type="journal article" date="2012" name="Stand. Genomic Sci.">
        <title>Complete genome sequencing and analysis of Saprospira grandis str. Lewin, a predatory marine bacterium.</title>
        <authorList>
            <person name="Saw J.H."/>
            <person name="Yuryev A."/>
            <person name="Kanbe M."/>
            <person name="Hou S."/>
            <person name="Young A.G."/>
            <person name="Aizawa S."/>
            <person name="Alam M."/>
        </authorList>
    </citation>
    <scope>NUCLEOTIDE SEQUENCE [LARGE SCALE GENOMIC DNA]</scope>
    <source>
        <strain evidence="2 3">Lewin</strain>
    </source>
</reference>
<feature type="chain" id="PRO_5003604591" description="Secreted protein" evidence="1">
    <location>
        <begin position="23"/>
        <end position="152"/>
    </location>
</feature>
<name>H6L340_SAPGL</name>
<keyword evidence="3" id="KW-1185">Reference proteome</keyword>
<evidence type="ECO:0000256" key="1">
    <source>
        <dbReference type="SAM" id="SignalP"/>
    </source>
</evidence>
<proteinExistence type="predicted"/>
<organism evidence="2 3">
    <name type="scientific">Saprospira grandis (strain Lewin)</name>
    <dbReference type="NCBI Taxonomy" id="984262"/>
    <lineage>
        <taxon>Bacteria</taxon>
        <taxon>Pseudomonadati</taxon>
        <taxon>Bacteroidota</taxon>
        <taxon>Saprospiria</taxon>
        <taxon>Saprospirales</taxon>
        <taxon>Saprospiraceae</taxon>
        <taxon>Saprospira</taxon>
    </lineage>
</organism>
<feature type="signal peptide" evidence="1">
    <location>
        <begin position="1"/>
        <end position="22"/>
    </location>
</feature>
<dbReference type="HOGENOM" id="CLU_1721065_0_0_10"/>
<dbReference type="KEGG" id="sgn:SGRA_2136"/>
<dbReference type="EMBL" id="CP002831">
    <property type="protein sequence ID" value="AFC24867.1"/>
    <property type="molecule type" value="Genomic_DNA"/>
</dbReference>
<dbReference type="Proteomes" id="UP000007519">
    <property type="component" value="Chromosome"/>
</dbReference>
<dbReference type="RefSeq" id="WP_015692485.1">
    <property type="nucleotide sequence ID" value="NC_016940.1"/>
</dbReference>
<accession>H6L340</accession>
<dbReference type="AlphaFoldDB" id="H6L340"/>
<gene>
    <name evidence="2" type="ordered locus">SGRA_2136</name>
</gene>
<evidence type="ECO:0000313" key="2">
    <source>
        <dbReference type="EMBL" id="AFC24867.1"/>
    </source>
</evidence>
<dbReference type="STRING" id="984262.SGRA_2136"/>